<evidence type="ECO:0000313" key="2">
    <source>
        <dbReference type="EMBL" id="RLV81596.1"/>
    </source>
</evidence>
<protein>
    <submittedName>
        <fullName evidence="2">DNA-binding protein</fullName>
    </submittedName>
</protein>
<reference evidence="2 3" key="1">
    <citation type="journal article" date="2018" name="J. Biol. Chem.">
        <title>Discovery of the actinoplanic acid pathway in Streptomyces rapamycinicus reveals a genetically conserved synergism with rapamycin.</title>
        <authorList>
            <person name="Mrak P."/>
            <person name="Krastel P."/>
            <person name="Pivk Lukancic P."/>
            <person name="Tao J."/>
            <person name="Pistorius D."/>
            <person name="Moore C.M."/>
        </authorList>
    </citation>
    <scope>NUCLEOTIDE SEQUENCE [LARGE SCALE GENOMIC DNA]</scope>
    <source>
        <strain evidence="2 3">NRRL 5491</strain>
    </source>
</reference>
<proteinExistence type="predicted"/>
<dbReference type="AlphaFoldDB" id="A0A3L8RP19"/>
<evidence type="ECO:0000313" key="3">
    <source>
        <dbReference type="Proteomes" id="UP000281594"/>
    </source>
</evidence>
<feature type="region of interest" description="Disordered" evidence="1">
    <location>
        <begin position="1"/>
        <end position="92"/>
    </location>
</feature>
<dbReference type="Proteomes" id="UP000281594">
    <property type="component" value="Unassembled WGS sequence"/>
</dbReference>
<feature type="compositionally biased region" description="Low complexity" evidence="1">
    <location>
        <begin position="72"/>
        <end position="92"/>
    </location>
</feature>
<keyword evidence="2" id="KW-0238">DNA-binding</keyword>
<sequence length="92" mass="9309">MLREGAGTARRRRHDPPDTPQPRTGLDPSPITGPDPGAVAGPDPSPITGPDRPRARAPYVGGFGPAPGQPPSLAVSASTSAVGASQVKPRQT</sequence>
<name>A0A3L8RP19_STRRN</name>
<organism evidence="2 3">
    <name type="scientific">Streptomyces rapamycinicus (strain ATCC 29253 / DSM 41530 / NRRL 5491 / AYB-994)</name>
    <name type="common">Streptomyces hygroscopicus (strain ATCC 29253)</name>
    <dbReference type="NCBI Taxonomy" id="1343740"/>
    <lineage>
        <taxon>Bacteria</taxon>
        <taxon>Bacillati</taxon>
        <taxon>Actinomycetota</taxon>
        <taxon>Actinomycetes</taxon>
        <taxon>Kitasatosporales</taxon>
        <taxon>Streptomycetaceae</taxon>
        <taxon>Streptomyces</taxon>
        <taxon>Streptomyces violaceusniger group</taxon>
    </lineage>
</organism>
<dbReference type="GO" id="GO:0003677">
    <property type="term" value="F:DNA binding"/>
    <property type="evidence" value="ECO:0007669"/>
    <property type="project" value="UniProtKB-KW"/>
</dbReference>
<evidence type="ECO:0000256" key="1">
    <source>
        <dbReference type="SAM" id="MobiDB-lite"/>
    </source>
</evidence>
<comment type="caution">
    <text evidence="2">The sequence shown here is derived from an EMBL/GenBank/DDBJ whole genome shotgun (WGS) entry which is preliminary data.</text>
</comment>
<accession>A0A3L8RP19</accession>
<gene>
    <name evidence="2" type="ORF">D3C57_124465</name>
</gene>
<dbReference type="EMBL" id="QYCY01000001">
    <property type="protein sequence ID" value="RLV81596.1"/>
    <property type="molecule type" value="Genomic_DNA"/>
</dbReference>